<dbReference type="InterPro" id="IPR003010">
    <property type="entry name" value="C-N_Hydrolase"/>
</dbReference>
<keyword evidence="5" id="KW-1185">Reference proteome</keyword>
<accession>A0A0U3AE58</accession>
<evidence type="ECO:0000256" key="1">
    <source>
        <dbReference type="ARBA" id="ARBA00010613"/>
    </source>
</evidence>
<keyword evidence="2 4" id="KW-0378">Hydrolase</keyword>
<dbReference type="AlphaFoldDB" id="A0A0U3AE58"/>
<evidence type="ECO:0000256" key="2">
    <source>
        <dbReference type="ARBA" id="ARBA00022801"/>
    </source>
</evidence>
<dbReference type="PROSITE" id="PS50263">
    <property type="entry name" value="CN_HYDROLASE"/>
    <property type="match status" value="1"/>
</dbReference>
<dbReference type="Gene3D" id="3.60.110.10">
    <property type="entry name" value="Carbon-nitrogen hydrolase"/>
    <property type="match status" value="1"/>
</dbReference>
<evidence type="ECO:0000313" key="5">
    <source>
        <dbReference type="Proteomes" id="UP000068447"/>
    </source>
</evidence>
<dbReference type="InterPro" id="IPR001110">
    <property type="entry name" value="UPF0012_CS"/>
</dbReference>
<dbReference type="GO" id="GO:0016811">
    <property type="term" value="F:hydrolase activity, acting on carbon-nitrogen (but not peptide) bonds, in linear amides"/>
    <property type="evidence" value="ECO:0007669"/>
    <property type="project" value="InterPro"/>
</dbReference>
<dbReference type="EMBL" id="CP013650">
    <property type="protein sequence ID" value="ALS96993.1"/>
    <property type="molecule type" value="Genomic_DNA"/>
</dbReference>
<feature type="domain" description="CN hydrolase" evidence="3">
    <location>
        <begin position="1"/>
        <end position="250"/>
    </location>
</feature>
<evidence type="ECO:0000313" key="4">
    <source>
        <dbReference type="EMBL" id="ALS96993.1"/>
    </source>
</evidence>
<dbReference type="Pfam" id="PF00795">
    <property type="entry name" value="CN_hydrolase"/>
    <property type="match status" value="1"/>
</dbReference>
<dbReference type="KEGG" id="lal:AT746_01000"/>
<dbReference type="InterPro" id="IPR045254">
    <property type="entry name" value="Nit1/2_C-N_Hydrolase"/>
</dbReference>
<sequence length="277" mass="30510">MANLIALQMISTPDPQQNLQQVDKQLANLQVNEPTLVVLPECFACFGGSDKKQLELAEPPGQGPIQSALSDLARKYGIWLVAGTMPLQSQTDNNKFTASCLLFDPQGKQVAEYQKIHLFDVQVEDNTRSYKESATTQAGNKVVVVDSPFGRLGLAVCYDLRFPGLFQAMEQVDVLALPSAFTQVTGQAHWMPLLQARAIEKQCYLVAANQGGEHANGRQTYGHSVILSPWGKVLNMIRHGAGIVQASPDNEELQKIRRNMPVSQHNQFRSYSIESTG</sequence>
<dbReference type="PANTHER" id="PTHR23088">
    <property type="entry name" value="NITRILASE-RELATED"/>
    <property type="match status" value="1"/>
</dbReference>
<dbReference type="STRING" id="1526571.AT746_01000"/>
<dbReference type="CDD" id="cd07572">
    <property type="entry name" value="nit"/>
    <property type="match status" value="1"/>
</dbReference>
<dbReference type="SUPFAM" id="SSF56317">
    <property type="entry name" value="Carbon-nitrogen hydrolase"/>
    <property type="match status" value="1"/>
</dbReference>
<evidence type="ECO:0000259" key="3">
    <source>
        <dbReference type="PROSITE" id="PS50263"/>
    </source>
</evidence>
<organism evidence="4 5">
    <name type="scientific">Lacimicrobium alkaliphilum</name>
    <dbReference type="NCBI Taxonomy" id="1526571"/>
    <lineage>
        <taxon>Bacteria</taxon>
        <taxon>Pseudomonadati</taxon>
        <taxon>Pseudomonadota</taxon>
        <taxon>Gammaproteobacteria</taxon>
        <taxon>Alteromonadales</taxon>
        <taxon>Alteromonadaceae</taxon>
        <taxon>Lacimicrobium</taxon>
    </lineage>
</organism>
<dbReference type="RefSeq" id="WP_062475185.1">
    <property type="nucleotide sequence ID" value="NZ_CP013650.1"/>
</dbReference>
<gene>
    <name evidence="4" type="ORF">AT746_01000</name>
</gene>
<reference evidence="4 5" key="1">
    <citation type="submission" date="2015-12" db="EMBL/GenBank/DDBJ databases">
        <title>Complete genome of Lacimicrobium alkaliphilum KCTC 32984.</title>
        <authorList>
            <person name="Kim S.-G."/>
            <person name="Lee Y.-J."/>
        </authorList>
    </citation>
    <scope>NUCLEOTIDE SEQUENCE [LARGE SCALE GENOMIC DNA]</scope>
    <source>
        <strain evidence="4 5">YelD216</strain>
    </source>
</reference>
<dbReference type="OrthoDB" id="9811121at2"/>
<dbReference type="PROSITE" id="PS01227">
    <property type="entry name" value="UPF0012"/>
    <property type="match status" value="1"/>
</dbReference>
<name>A0A0U3AE58_9ALTE</name>
<dbReference type="InterPro" id="IPR036526">
    <property type="entry name" value="C-N_Hydrolase_sf"/>
</dbReference>
<protein>
    <submittedName>
        <fullName evidence="4">Amidohydrolase</fullName>
    </submittedName>
</protein>
<dbReference type="Proteomes" id="UP000068447">
    <property type="component" value="Chromosome"/>
</dbReference>
<dbReference type="PANTHER" id="PTHR23088:SF27">
    <property type="entry name" value="DEAMINATED GLUTATHIONE AMIDASE"/>
    <property type="match status" value="1"/>
</dbReference>
<comment type="similarity">
    <text evidence="1">Belongs to the carbon-nitrogen hydrolase superfamily. NIT1/NIT2 family.</text>
</comment>
<proteinExistence type="inferred from homology"/>